<keyword evidence="6" id="KW-1015">Disulfide bond</keyword>
<dbReference type="PANTHER" id="PTHR33044">
    <property type="entry name" value="BIFUNCTIONAL INHIBITOR/LIPID-TRANSFER PROTEIN/SEED STORAGE 2S ALBUMIN SUPERFAMILY PROTEIN-RELATED"/>
    <property type="match status" value="1"/>
</dbReference>
<evidence type="ECO:0000256" key="5">
    <source>
        <dbReference type="ARBA" id="ARBA00022729"/>
    </source>
</evidence>
<evidence type="ECO:0000256" key="1">
    <source>
        <dbReference type="ARBA" id="ARBA00004609"/>
    </source>
</evidence>
<comment type="similarity">
    <text evidence="2">Belongs to the plant LTP family.</text>
</comment>
<protein>
    <recommendedName>
        <fullName evidence="10">Bifunctional inhibitor/plant lipid transfer protein/seed storage helical domain-containing protein</fullName>
    </recommendedName>
</protein>
<reference evidence="11 12" key="1">
    <citation type="submission" date="2019-09" db="EMBL/GenBank/DDBJ databases">
        <title>A chromosome-level genome assembly of the Chinese tupelo Nyssa sinensis.</title>
        <authorList>
            <person name="Yang X."/>
            <person name="Kang M."/>
            <person name="Yang Y."/>
            <person name="Xiong H."/>
            <person name="Wang M."/>
            <person name="Zhang Z."/>
            <person name="Wang Z."/>
            <person name="Wu H."/>
            <person name="Ma T."/>
            <person name="Liu J."/>
            <person name="Xi Z."/>
        </authorList>
    </citation>
    <scope>NUCLEOTIDE SEQUENCE [LARGE SCALE GENOMIC DNA]</scope>
    <source>
        <strain evidence="11">J267</strain>
        <tissue evidence="11">Leaf</tissue>
    </source>
</reference>
<evidence type="ECO:0000259" key="10">
    <source>
        <dbReference type="Pfam" id="PF14368"/>
    </source>
</evidence>
<dbReference type="Pfam" id="PF14368">
    <property type="entry name" value="LTP_2"/>
    <property type="match status" value="1"/>
</dbReference>
<sequence length="148" mass="15282">MVNSKMLALLNLAVVVLAVGTRVAEGQPTPSCASKLVPCANYISSPNPPASCCDPLREAVTQERDCLCNLYNTPGLLASLGINVTEALLVPGRCNIPGASDFSACGKASAPTGSSVPPPPPVPGNDGERIVWTGMSFLLMFCASMMLC</sequence>
<comment type="subcellular location">
    <subcellularLocation>
        <location evidence="1">Cell membrane</location>
        <topology evidence="1">Lipid-anchor</topology>
        <topology evidence="1">GPI-anchor</topology>
    </subcellularLocation>
</comment>
<dbReference type="EMBL" id="CM018048">
    <property type="protein sequence ID" value="KAA8521902.1"/>
    <property type="molecule type" value="Genomic_DNA"/>
</dbReference>
<evidence type="ECO:0000313" key="11">
    <source>
        <dbReference type="EMBL" id="KAA8521902.1"/>
    </source>
</evidence>
<dbReference type="InterPro" id="IPR043325">
    <property type="entry name" value="LTSS"/>
</dbReference>
<keyword evidence="12" id="KW-1185">Reference proteome</keyword>
<proteinExistence type="inferred from homology"/>
<dbReference type="Gene3D" id="1.10.110.10">
    <property type="entry name" value="Plant lipid-transfer and hydrophobic proteins"/>
    <property type="match status" value="1"/>
</dbReference>
<accession>A0A5J4ZWW1</accession>
<organism evidence="11 12">
    <name type="scientific">Nyssa sinensis</name>
    <dbReference type="NCBI Taxonomy" id="561372"/>
    <lineage>
        <taxon>Eukaryota</taxon>
        <taxon>Viridiplantae</taxon>
        <taxon>Streptophyta</taxon>
        <taxon>Embryophyta</taxon>
        <taxon>Tracheophyta</taxon>
        <taxon>Spermatophyta</taxon>
        <taxon>Magnoliopsida</taxon>
        <taxon>eudicotyledons</taxon>
        <taxon>Gunneridae</taxon>
        <taxon>Pentapetalae</taxon>
        <taxon>asterids</taxon>
        <taxon>Cornales</taxon>
        <taxon>Nyssaceae</taxon>
        <taxon>Nyssa</taxon>
    </lineage>
</organism>
<keyword evidence="3" id="KW-1003">Cell membrane</keyword>
<feature type="signal peptide" evidence="9">
    <location>
        <begin position="1"/>
        <end position="26"/>
    </location>
</feature>
<name>A0A5J4ZWW1_9ASTE</name>
<keyword evidence="5 9" id="KW-0732">Signal</keyword>
<gene>
    <name evidence="11" type="ORF">F0562_012784</name>
</gene>
<evidence type="ECO:0000256" key="3">
    <source>
        <dbReference type="ARBA" id="ARBA00022475"/>
    </source>
</evidence>
<dbReference type="GO" id="GO:0005886">
    <property type="term" value="C:plasma membrane"/>
    <property type="evidence" value="ECO:0007669"/>
    <property type="project" value="UniProtKB-SubCell"/>
</dbReference>
<evidence type="ECO:0000256" key="7">
    <source>
        <dbReference type="ARBA" id="ARBA00023180"/>
    </source>
</evidence>
<evidence type="ECO:0000256" key="9">
    <source>
        <dbReference type="SAM" id="SignalP"/>
    </source>
</evidence>
<keyword evidence="8" id="KW-0449">Lipoprotein</keyword>
<dbReference type="CDD" id="cd00010">
    <property type="entry name" value="AAI_LTSS"/>
    <property type="match status" value="1"/>
</dbReference>
<dbReference type="SUPFAM" id="SSF47699">
    <property type="entry name" value="Bifunctional inhibitor/lipid-transfer protein/seed storage 2S albumin"/>
    <property type="match status" value="1"/>
</dbReference>
<dbReference type="AlphaFoldDB" id="A0A5J4ZWW1"/>
<evidence type="ECO:0000313" key="12">
    <source>
        <dbReference type="Proteomes" id="UP000325577"/>
    </source>
</evidence>
<keyword evidence="4" id="KW-0336">GPI-anchor</keyword>
<dbReference type="InterPro" id="IPR036312">
    <property type="entry name" value="Bifun_inhib/LTP/seed_sf"/>
</dbReference>
<dbReference type="OrthoDB" id="690947at2759"/>
<evidence type="ECO:0000256" key="2">
    <source>
        <dbReference type="ARBA" id="ARBA00009748"/>
    </source>
</evidence>
<evidence type="ECO:0000256" key="4">
    <source>
        <dbReference type="ARBA" id="ARBA00022622"/>
    </source>
</evidence>
<dbReference type="GO" id="GO:0098552">
    <property type="term" value="C:side of membrane"/>
    <property type="evidence" value="ECO:0007669"/>
    <property type="project" value="UniProtKB-KW"/>
</dbReference>
<dbReference type="Proteomes" id="UP000325577">
    <property type="component" value="Linkage Group LG5"/>
</dbReference>
<feature type="domain" description="Bifunctional inhibitor/plant lipid transfer protein/seed storage helical" evidence="10">
    <location>
        <begin position="14"/>
        <end position="99"/>
    </location>
</feature>
<feature type="chain" id="PRO_5023821563" description="Bifunctional inhibitor/plant lipid transfer protein/seed storage helical domain-containing protein" evidence="9">
    <location>
        <begin position="27"/>
        <end position="148"/>
    </location>
</feature>
<keyword evidence="4" id="KW-0472">Membrane</keyword>
<evidence type="ECO:0000256" key="8">
    <source>
        <dbReference type="ARBA" id="ARBA00023288"/>
    </source>
</evidence>
<keyword evidence="7" id="KW-0325">Glycoprotein</keyword>
<dbReference type="InterPro" id="IPR016140">
    <property type="entry name" value="Bifunc_inhib/LTP/seed_store"/>
</dbReference>
<evidence type="ECO:0000256" key="6">
    <source>
        <dbReference type="ARBA" id="ARBA00023157"/>
    </source>
</evidence>